<dbReference type="InterPro" id="IPR049050">
    <property type="entry name" value="nSTAND3"/>
</dbReference>
<keyword evidence="5" id="KW-0479">Metal-binding</keyword>
<evidence type="ECO:0000313" key="15">
    <source>
        <dbReference type="Proteomes" id="UP000596742"/>
    </source>
</evidence>
<evidence type="ECO:0000256" key="3">
    <source>
        <dbReference type="ARBA" id="ARBA00012483"/>
    </source>
</evidence>
<dbReference type="Pfam" id="PF06701">
    <property type="entry name" value="MIB_HERC2"/>
    <property type="match status" value="1"/>
</dbReference>
<feature type="domain" description="MIB/HERC2" evidence="13">
    <location>
        <begin position="32"/>
        <end position="111"/>
    </location>
</feature>
<dbReference type="InterPro" id="IPR040847">
    <property type="entry name" value="SH3_15"/>
</dbReference>
<dbReference type="Pfam" id="PF12796">
    <property type="entry name" value="Ank_2"/>
    <property type="match status" value="5"/>
</dbReference>
<reference evidence="14" key="1">
    <citation type="submission" date="2018-11" db="EMBL/GenBank/DDBJ databases">
        <authorList>
            <person name="Alioto T."/>
            <person name="Alioto T."/>
        </authorList>
    </citation>
    <scope>NUCLEOTIDE SEQUENCE</scope>
</reference>
<dbReference type="PROSITE" id="PS50297">
    <property type="entry name" value="ANK_REP_REGION"/>
    <property type="match status" value="10"/>
</dbReference>
<dbReference type="EC" id="2.3.2.27" evidence="3"/>
<dbReference type="InterPro" id="IPR037252">
    <property type="entry name" value="Mib_Herc2_sf"/>
</dbReference>
<dbReference type="EMBL" id="UYJE01000855">
    <property type="protein sequence ID" value="VDH97103.1"/>
    <property type="molecule type" value="Genomic_DNA"/>
</dbReference>
<feature type="repeat" description="ANK" evidence="11">
    <location>
        <begin position="1156"/>
        <end position="1188"/>
    </location>
</feature>
<dbReference type="PROSITE" id="PS51416">
    <property type="entry name" value="MIB_HERC2"/>
    <property type="match status" value="1"/>
</dbReference>
<dbReference type="GO" id="GO:0008270">
    <property type="term" value="F:zinc ion binding"/>
    <property type="evidence" value="ECO:0007669"/>
    <property type="project" value="UniProtKB-KW"/>
</dbReference>
<dbReference type="InterPro" id="IPR010606">
    <property type="entry name" value="Mib_Herc2"/>
</dbReference>
<comment type="pathway">
    <text evidence="2">Protein modification; protein ubiquitination.</text>
</comment>
<dbReference type="GO" id="GO:0061630">
    <property type="term" value="F:ubiquitin protein ligase activity"/>
    <property type="evidence" value="ECO:0007669"/>
    <property type="project" value="UniProtKB-EC"/>
</dbReference>
<feature type="repeat" description="ANK" evidence="11">
    <location>
        <begin position="958"/>
        <end position="990"/>
    </location>
</feature>
<comment type="catalytic activity">
    <reaction evidence="1">
        <text>S-ubiquitinyl-[E2 ubiquitin-conjugating enzyme]-L-cysteine + [acceptor protein]-L-lysine = [E2 ubiquitin-conjugating enzyme]-L-cysteine + N(6)-ubiquitinyl-[acceptor protein]-L-lysine.</text>
        <dbReference type="EC" id="2.3.2.27"/>
    </reaction>
</comment>
<name>A0A8B6BXJ8_MYTGA</name>
<evidence type="ECO:0000256" key="2">
    <source>
        <dbReference type="ARBA" id="ARBA00004906"/>
    </source>
</evidence>
<dbReference type="SUPFAM" id="SSF52540">
    <property type="entry name" value="P-loop containing nucleoside triphosphate hydrolases"/>
    <property type="match status" value="1"/>
</dbReference>
<dbReference type="PANTHER" id="PTHR24188:SF29">
    <property type="entry name" value="GH09064P"/>
    <property type="match status" value="1"/>
</dbReference>
<keyword evidence="15" id="KW-1185">Reference proteome</keyword>
<protein>
    <recommendedName>
        <fullName evidence="3">RING-type E3 ubiquitin transferase</fullName>
        <ecNumber evidence="3">2.3.2.27</ecNumber>
    </recommendedName>
</protein>
<keyword evidence="10 11" id="KW-0040">ANK repeat</keyword>
<dbReference type="SUPFAM" id="SSF48403">
    <property type="entry name" value="Ankyrin repeat"/>
    <property type="match status" value="3"/>
</dbReference>
<comment type="caution">
    <text evidence="14">The sequence shown here is derived from an EMBL/GenBank/DDBJ whole genome shotgun (WGS) entry which is preliminary data.</text>
</comment>
<dbReference type="InterPro" id="IPR027417">
    <property type="entry name" value="P-loop_NTPase"/>
</dbReference>
<evidence type="ECO:0000256" key="7">
    <source>
        <dbReference type="ARBA" id="ARBA00022771"/>
    </source>
</evidence>
<dbReference type="OrthoDB" id="6133115at2759"/>
<evidence type="ECO:0000256" key="8">
    <source>
        <dbReference type="ARBA" id="ARBA00022786"/>
    </source>
</evidence>
<dbReference type="Pfam" id="PF20720">
    <property type="entry name" value="nSTAND3"/>
    <property type="match status" value="1"/>
</dbReference>
<dbReference type="Proteomes" id="UP000596742">
    <property type="component" value="Unassembled WGS sequence"/>
</dbReference>
<dbReference type="Pfam" id="PF00023">
    <property type="entry name" value="Ank"/>
    <property type="match status" value="2"/>
</dbReference>
<keyword evidence="4" id="KW-0808">Transferase</keyword>
<dbReference type="AlphaFoldDB" id="A0A8B6BXJ8"/>
<feature type="repeat" description="ANK" evidence="11">
    <location>
        <begin position="1189"/>
        <end position="1221"/>
    </location>
</feature>
<gene>
    <name evidence="14" type="ORF">MGAL_10B023294</name>
</gene>
<keyword evidence="8" id="KW-0833">Ubl conjugation pathway</keyword>
<evidence type="ECO:0000256" key="4">
    <source>
        <dbReference type="ARBA" id="ARBA00022679"/>
    </source>
</evidence>
<evidence type="ECO:0000259" key="13">
    <source>
        <dbReference type="PROSITE" id="PS51416"/>
    </source>
</evidence>
<sequence length="1280" mass="144337">MADKHDLKHAFVRVDTPNSTAFNVPTRSKSGSNKKTAKGIFPNAEVMRGPHWKWKNDDGGEGGVGLVKALETWGKDSYRGAVKISWKADNLVKNYRVGGEGCVDVIYTRMTETASGGNYYADHLPFVDVVNPGQILLKIGDKVVITLPLKGFRQLQDNQAYGGWDDDMNQCLEETGTIVGFLYNGMSVKVQYEDSKTWVINKVALTRKHTFTQGDPVTILDNYNAVKELQKGHGGWNDEMKTALGKNGRIVRLDSDGDMRIKIGDKTWIFNPACIMPIDDASTAKSIPVLSRQDTRDHSDDESETGSEGDEGGQGMCIILYSDDDLDTAMHDAISQKDTSKDILKYVLGSKMAKFTTENSRGFNVLHWAVLKDNKDSVEMIIGNDRTCVNSKMKDGSTAMHIAAANDRVEIASVLQSKGNADMNIRDSMKRTPLILAVSQGKKKTMELLITVELQEILQYWRNKLQRFVVTKAVELVYERIQTKQVVAIIGPTGTGKSVYAYKVAFRLSEEHGYKIIPAKQPADITRYFEKGAKQVFVIDDIVGKYDFDEAELVSWETLLHNVLNNNEQIKVILTGRKSFWHPENCERLRFAFVCDLHSNELSLTLSDRRNIYEAYLESSDINALNKKIIEMYPFLPSLCSTYSSKDVGTVEDFFTYPIQFIEEEIDNYKKISPVIYISLAMLAFEENIAKNLSFVNIENEELMKSLFLEFGSQILPSKGLIVSQLEALTDTYVKIDNDCFEFIHGEMKAIVLYCVAKTFMNYVLKYSKKTVIRNQVTLAGITCIRKEQTLPVIKVTPEHEEAYFTRLAGDLIEGQVNCFDILENNQNDFPIFREQFLVFLNSKKRYIKKRNAVGSTVLHVVSSLGYGDYVPYFINFDKGMIDEKDANGNVPLHLACMYGRLDIVELLAVNGQNIHMLNYEEISPFFYACEKNHISVVNYMIKLPDAVGIINKTYTSEHRTVLHIACLKGFTELTRILLNHHANVDKQDKNELTPLHLACRYGKWDTASLLLKFRANVNALDELERTPMYYSCTANHKDIVELLIQNKADIDKSSSNGLTPLHAACGKENIDIVKLLIEKGSDVDAQEKTGERPLHLACRKGNEQTVKLLIDNKASINAKTINKMTPFHEACKNGHTNVVDILLKKNVKYNHKNNQGWTGLFFSCENGNNDVVDMILKYKTDVNRIDKNGVTALHVACTNSHTDIVSTLLKKNAKVNLRDNHGKTPLYISCLNNDIEIVKILCRNGADVNIFGNSELNPITIAQEKGFRLILEELNKVKK</sequence>
<feature type="compositionally biased region" description="Acidic residues" evidence="12">
    <location>
        <begin position="300"/>
        <end position="311"/>
    </location>
</feature>
<proteinExistence type="predicted"/>
<feature type="repeat" description="ANK" evidence="11">
    <location>
        <begin position="1123"/>
        <end position="1155"/>
    </location>
</feature>
<feature type="repeat" description="ANK" evidence="11">
    <location>
        <begin position="1090"/>
        <end position="1122"/>
    </location>
</feature>
<organism evidence="14 15">
    <name type="scientific">Mytilus galloprovincialis</name>
    <name type="common">Mediterranean mussel</name>
    <dbReference type="NCBI Taxonomy" id="29158"/>
    <lineage>
        <taxon>Eukaryota</taxon>
        <taxon>Metazoa</taxon>
        <taxon>Spiralia</taxon>
        <taxon>Lophotrochozoa</taxon>
        <taxon>Mollusca</taxon>
        <taxon>Bivalvia</taxon>
        <taxon>Autobranchia</taxon>
        <taxon>Pteriomorphia</taxon>
        <taxon>Mytilida</taxon>
        <taxon>Mytiloidea</taxon>
        <taxon>Mytilidae</taxon>
        <taxon>Mytilinae</taxon>
        <taxon>Mytilus</taxon>
    </lineage>
</organism>
<keyword evidence="6" id="KW-0677">Repeat</keyword>
<dbReference type="UniPathway" id="UPA00143"/>
<dbReference type="Gene3D" id="2.30.30.40">
    <property type="entry name" value="SH3 Domains"/>
    <property type="match status" value="1"/>
</dbReference>
<dbReference type="PANTHER" id="PTHR24188">
    <property type="entry name" value="ANKYRIN REPEAT PROTEIN"/>
    <property type="match status" value="1"/>
</dbReference>
<evidence type="ECO:0000256" key="12">
    <source>
        <dbReference type="SAM" id="MobiDB-lite"/>
    </source>
</evidence>
<accession>A0A8B6BXJ8</accession>
<evidence type="ECO:0000256" key="11">
    <source>
        <dbReference type="PROSITE-ProRule" id="PRU00023"/>
    </source>
</evidence>
<dbReference type="SMART" id="SM00248">
    <property type="entry name" value="ANK"/>
    <property type="match status" value="15"/>
</dbReference>
<dbReference type="InterPro" id="IPR002110">
    <property type="entry name" value="Ankyrin_rpt"/>
</dbReference>
<evidence type="ECO:0000256" key="10">
    <source>
        <dbReference type="ARBA" id="ARBA00023043"/>
    </source>
</evidence>
<feature type="repeat" description="ANK" evidence="11">
    <location>
        <begin position="1222"/>
        <end position="1254"/>
    </location>
</feature>
<feature type="region of interest" description="Disordered" evidence="12">
    <location>
        <begin position="286"/>
        <end position="314"/>
    </location>
</feature>
<dbReference type="PROSITE" id="PS50088">
    <property type="entry name" value="ANK_REPEAT"/>
    <property type="match status" value="11"/>
</dbReference>
<dbReference type="PRINTS" id="PR01415">
    <property type="entry name" value="ANKYRIN"/>
</dbReference>
<feature type="repeat" description="ANK" evidence="11">
    <location>
        <begin position="991"/>
        <end position="1023"/>
    </location>
</feature>
<keyword evidence="9" id="KW-0862">Zinc</keyword>
<dbReference type="Pfam" id="PF18346">
    <property type="entry name" value="SH3_15"/>
    <property type="match status" value="2"/>
</dbReference>
<evidence type="ECO:0000256" key="1">
    <source>
        <dbReference type="ARBA" id="ARBA00000900"/>
    </source>
</evidence>
<evidence type="ECO:0000256" key="5">
    <source>
        <dbReference type="ARBA" id="ARBA00022723"/>
    </source>
</evidence>
<evidence type="ECO:0000256" key="6">
    <source>
        <dbReference type="ARBA" id="ARBA00022737"/>
    </source>
</evidence>
<feature type="repeat" description="ANK" evidence="11">
    <location>
        <begin position="888"/>
        <end position="920"/>
    </location>
</feature>
<evidence type="ECO:0000256" key="9">
    <source>
        <dbReference type="ARBA" id="ARBA00022833"/>
    </source>
</evidence>
<evidence type="ECO:0000313" key="14">
    <source>
        <dbReference type="EMBL" id="VDH97103.1"/>
    </source>
</evidence>
<feature type="repeat" description="ANK" evidence="11">
    <location>
        <begin position="1024"/>
        <end position="1056"/>
    </location>
</feature>
<dbReference type="GO" id="GO:0016567">
    <property type="term" value="P:protein ubiquitination"/>
    <property type="evidence" value="ECO:0007669"/>
    <property type="project" value="UniProtKB-UniPathway"/>
</dbReference>
<dbReference type="InterPro" id="IPR036770">
    <property type="entry name" value="Ankyrin_rpt-contain_sf"/>
</dbReference>
<dbReference type="SUPFAM" id="SSF159034">
    <property type="entry name" value="Mib/herc2 domain-like"/>
    <property type="match status" value="1"/>
</dbReference>
<keyword evidence="7" id="KW-0863">Zinc-finger</keyword>
<dbReference type="Gene3D" id="1.25.40.20">
    <property type="entry name" value="Ankyrin repeat-containing domain"/>
    <property type="match status" value="5"/>
</dbReference>
<feature type="repeat" description="ANK" evidence="11">
    <location>
        <begin position="1057"/>
        <end position="1089"/>
    </location>
</feature>
<feature type="repeat" description="ANK" evidence="11">
    <location>
        <begin position="395"/>
        <end position="428"/>
    </location>
</feature>